<dbReference type="GO" id="GO:0052689">
    <property type="term" value="F:carboxylic ester hydrolase activity"/>
    <property type="evidence" value="ECO:0007669"/>
    <property type="project" value="TreeGrafter"/>
</dbReference>
<dbReference type="InterPro" id="IPR022786">
    <property type="entry name" value="Geminin/Multicilin"/>
</dbReference>
<dbReference type="GO" id="GO:0006275">
    <property type="term" value="P:regulation of DNA replication"/>
    <property type="evidence" value="ECO:0007669"/>
    <property type="project" value="InterPro"/>
</dbReference>
<dbReference type="Gene3D" id="1.20.5.1180">
    <property type="entry name" value="Geminin coiled-coil domain"/>
    <property type="match status" value="1"/>
</dbReference>
<evidence type="ECO:0000313" key="4">
    <source>
        <dbReference type="Proteomes" id="UP000030742"/>
    </source>
</evidence>
<accession>U4UJ47</accession>
<dbReference type="GO" id="GO:0055088">
    <property type="term" value="P:lipid homeostasis"/>
    <property type="evidence" value="ECO:0007669"/>
    <property type="project" value="TreeGrafter"/>
</dbReference>
<dbReference type="Proteomes" id="UP000030742">
    <property type="component" value="Unassembled WGS sequence"/>
</dbReference>
<dbReference type="PANTHER" id="PTHR42886:SF29">
    <property type="entry name" value="PUMMELIG, ISOFORM A"/>
    <property type="match status" value="1"/>
</dbReference>
<dbReference type="Gene3D" id="3.40.50.1820">
    <property type="entry name" value="alpha/beta hydrolase"/>
    <property type="match status" value="1"/>
</dbReference>
<dbReference type="OrthoDB" id="10043826at2759"/>
<organism evidence="3 4">
    <name type="scientific">Dendroctonus ponderosae</name>
    <name type="common">Mountain pine beetle</name>
    <dbReference type="NCBI Taxonomy" id="77166"/>
    <lineage>
        <taxon>Eukaryota</taxon>
        <taxon>Metazoa</taxon>
        <taxon>Ecdysozoa</taxon>
        <taxon>Arthropoda</taxon>
        <taxon>Hexapoda</taxon>
        <taxon>Insecta</taxon>
        <taxon>Pterygota</taxon>
        <taxon>Neoptera</taxon>
        <taxon>Endopterygota</taxon>
        <taxon>Coleoptera</taxon>
        <taxon>Polyphaga</taxon>
        <taxon>Cucujiformia</taxon>
        <taxon>Curculionidae</taxon>
        <taxon>Scolytinae</taxon>
        <taxon>Dendroctonus</taxon>
    </lineage>
</organism>
<dbReference type="AlphaFoldDB" id="U4UJ47"/>
<dbReference type="PANTHER" id="PTHR42886">
    <property type="entry name" value="RE40534P-RELATED"/>
    <property type="match status" value="1"/>
</dbReference>
<dbReference type="Pfam" id="PF12697">
    <property type="entry name" value="Abhydrolase_6"/>
    <property type="match status" value="1"/>
</dbReference>
<protein>
    <recommendedName>
        <fullName evidence="2">AB hydrolase-1 domain-containing protein</fullName>
    </recommendedName>
</protein>
<evidence type="ECO:0000259" key="2">
    <source>
        <dbReference type="Pfam" id="PF12697"/>
    </source>
</evidence>
<reference evidence="3 4" key="1">
    <citation type="journal article" date="2013" name="Genome Biol.">
        <title>Draft genome of the mountain pine beetle, Dendroctonus ponderosae Hopkins, a major forest pest.</title>
        <authorList>
            <person name="Keeling C.I."/>
            <person name="Yuen M.M."/>
            <person name="Liao N.Y."/>
            <person name="Docking T.R."/>
            <person name="Chan S.K."/>
            <person name="Taylor G.A."/>
            <person name="Palmquist D.L."/>
            <person name="Jackman S.D."/>
            <person name="Nguyen A."/>
            <person name="Li M."/>
            <person name="Henderson H."/>
            <person name="Janes J.K."/>
            <person name="Zhao Y."/>
            <person name="Pandoh P."/>
            <person name="Moore R."/>
            <person name="Sperling F.A."/>
            <person name="Huber D.P."/>
            <person name="Birol I."/>
            <person name="Jones S.J."/>
            <person name="Bohlmann J."/>
        </authorList>
    </citation>
    <scope>NUCLEOTIDE SEQUENCE</scope>
</reference>
<feature type="domain" description="AB hydrolase-1" evidence="2">
    <location>
        <begin position="245"/>
        <end position="520"/>
    </location>
</feature>
<dbReference type="Pfam" id="PF07412">
    <property type="entry name" value="Geminin"/>
    <property type="match status" value="1"/>
</dbReference>
<dbReference type="SUPFAM" id="SSF111469">
    <property type="entry name" value="Geminin coiled-coil domain"/>
    <property type="match status" value="1"/>
</dbReference>
<dbReference type="GO" id="GO:0006654">
    <property type="term" value="P:phosphatidic acid biosynthetic process"/>
    <property type="evidence" value="ECO:0007669"/>
    <property type="project" value="TreeGrafter"/>
</dbReference>
<dbReference type="InterPro" id="IPR029058">
    <property type="entry name" value="AB_hydrolase_fold"/>
</dbReference>
<dbReference type="STRING" id="77166.U4UJ47"/>
<dbReference type="SUPFAM" id="SSF53474">
    <property type="entry name" value="alpha/beta-Hydrolases"/>
    <property type="match status" value="1"/>
</dbReference>
<dbReference type="GO" id="GO:0042171">
    <property type="term" value="F:lysophosphatidic acid acyltransferase activity"/>
    <property type="evidence" value="ECO:0007669"/>
    <property type="project" value="TreeGrafter"/>
</dbReference>
<dbReference type="GO" id="GO:0005739">
    <property type="term" value="C:mitochondrion"/>
    <property type="evidence" value="ECO:0007669"/>
    <property type="project" value="TreeGrafter"/>
</dbReference>
<gene>
    <name evidence="3" type="ORF">D910_09762</name>
</gene>
<dbReference type="GO" id="GO:0005811">
    <property type="term" value="C:lipid droplet"/>
    <property type="evidence" value="ECO:0007669"/>
    <property type="project" value="TreeGrafter"/>
</dbReference>
<name>U4UJ47_DENPD</name>
<evidence type="ECO:0000256" key="1">
    <source>
        <dbReference type="ARBA" id="ARBA00038097"/>
    </source>
</evidence>
<evidence type="ECO:0000313" key="3">
    <source>
        <dbReference type="EMBL" id="ERL92448.1"/>
    </source>
</evidence>
<proteinExistence type="inferred from homology"/>
<sequence length="554" mass="62025">MKTEQSKKVVISVDTDVQQENAKNVRRGLKTLQPTSIDKENLAGRSLPKKDNKILNNAESKPKPMLINKETQTEKYILNIDDLTGEEPSAEYWKALAETRQESIDEIMHEVEKLKGNISVLQEENKICKAMLEESRTLVKVFKEMLEDEDETPDQVAAAETDCMWQEMGDDEFVIISLLGNVLANVCAQLISTCVNFPKNPSSRPKNPALKTSYRGCYVDIGPVVGPADKIWTLSFNTESTKTPLVLIHGLGAGVALWCLNIDALAATRPVYAFDLLGKPNGNLLGFGRSSRPDFATDALETEKQMVRSIEEWRKEMKLERFILCGHSLGGFVATAYALVYPDAVKHLILADPWGFPERPRDTSQVPLWIKTLSYVMQPINPLSSIRLAGPLGRRGSEARTFQIDVFVSLLGPWFINTLRPDISRKYVSTLIDPDVIPHGESAFRAMMNGIGWAMHPMERRIHLLNSHIPITLLWGSKSWIEHSAEDILKTKRSNSYFDLKVISGGGHHVYADKPEQFNQIVIEACDFIDQESATGRLAILPSDGNHNSELLDT</sequence>
<dbReference type="EMBL" id="KB632326">
    <property type="protein sequence ID" value="ERL92448.1"/>
    <property type="molecule type" value="Genomic_DNA"/>
</dbReference>
<dbReference type="InterPro" id="IPR000073">
    <property type="entry name" value="AB_hydrolase_1"/>
</dbReference>
<comment type="similarity">
    <text evidence="1">Belongs to the peptidase S33 family. ABHD4/ABHD5 subfamily.</text>
</comment>